<proteinExistence type="inferred from homology"/>
<dbReference type="InterPro" id="IPR002347">
    <property type="entry name" value="SDR_fam"/>
</dbReference>
<dbReference type="PANTHER" id="PTHR42901">
    <property type="entry name" value="ALCOHOL DEHYDROGENASE"/>
    <property type="match status" value="1"/>
</dbReference>
<keyword evidence="2" id="KW-0560">Oxidoreductase</keyword>
<evidence type="ECO:0000256" key="1">
    <source>
        <dbReference type="ARBA" id="ARBA00006484"/>
    </source>
</evidence>
<dbReference type="InterPro" id="IPR036291">
    <property type="entry name" value="NAD(P)-bd_dom_sf"/>
</dbReference>
<sequence length="253" mass="27619">MTEIILVTGASAGFGQAICRLLVDKGYRVIGAARRLEKLQELQKELGDHFYPLQMDVSKPASIDDALASLPEGWQELAGLVNNAGLALGLEPAHQADFQDWLTMIETNIIGLTYLTQKVLPEMVARNHGHIVNIGSTAGTVPYPGANVYGASKAFVKQFSLNLRADLAGTRLRVTNIEPGLCGGTEFSNVRFKGDQERVSKLYDGAGSIQPEDIAQSVLWVLQQPAHVNINRIEIMPVSQTFGPQPINRNLWD</sequence>
<organism evidence="4 5">
    <name type="scientific">Streptococcus rupicaprae</name>
    <dbReference type="NCBI Taxonomy" id="759619"/>
    <lineage>
        <taxon>Bacteria</taxon>
        <taxon>Bacillati</taxon>
        <taxon>Bacillota</taxon>
        <taxon>Bacilli</taxon>
        <taxon>Lactobacillales</taxon>
        <taxon>Streptococcaceae</taxon>
        <taxon>Streptococcus</taxon>
    </lineage>
</organism>
<dbReference type="Proteomes" id="UP001549122">
    <property type="component" value="Unassembled WGS sequence"/>
</dbReference>
<comment type="caution">
    <text evidence="4">The sequence shown here is derived from an EMBL/GenBank/DDBJ whole genome shotgun (WGS) entry which is preliminary data.</text>
</comment>
<dbReference type="Gene3D" id="3.40.50.720">
    <property type="entry name" value="NAD(P)-binding Rossmann-like Domain"/>
    <property type="match status" value="1"/>
</dbReference>
<dbReference type="EMBL" id="JBEPLO010000012">
    <property type="protein sequence ID" value="MET3558172.1"/>
    <property type="molecule type" value="Genomic_DNA"/>
</dbReference>
<evidence type="ECO:0000256" key="2">
    <source>
        <dbReference type="ARBA" id="ARBA00023002"/>
    </source>
</evidence>
<dbReference type="PANTHER" id="PTHR42901:SF1">
    <property type="entry name" value="ALCOHOL DEHYDROGENASE"/>
    <property type="match status" value="1"/>
</dbReference>
<dbReference type="Pfam" id="PF00106">
    <property type="entry name" value="adh_short"/>
    <property type="match status" value="1"/>
</dbReference>
<evidence type="ECO:0000256" key="3">
    <source>
        <dbReference type="RuleBase" id="RU000363"/>
    </source>
</evidence>
<dbReference type="PROSITE" id="PS00061">
    <property type="entry name" value="ADH_SHORT"/>
    <property type="match status" value="1"/>
</dbReference>
<reference evidence="4 5" key="1">
    <citation type="submission" date="2024-06" db="EMBL/GenBank/DDBJ databases">
        <title>Genomic Encyclopedia of Type Strains, Phase IV (KMG-IV): sequencing the most valuable type-strain genomes for metagenomic binning, comparative biology and taxonomic classification.</title>
        <authorList>
            <person name="Goeker M."/>
        </authorList>
    </citation>
    <scope>NUCLEOTIDE SEQUENCE [LARGE SCALE GENOMIC DNA]</scope>
    <source>
        <strain evidence="4 5">DSM 28303</strain>
    </source>
</reference>
<gene>
    <name evidence="4" type="ORF">ABID29_001292</name>
</gene>
<protein>
    <submittedName>
        <fullName evidence="4">NADP-dependent 3-hydroxy acid dehydrogenase YdfG</fullName>
    </submittedName>
</protein>
<comment type="similarity">
    <text evidence="1 3">Belongs to the short-chain dehydrogenases/reductases (SDR) family.</text>
</comment>
<dbReference type="InterPro" id="IPR020904">
    <property type="entry name" value="Sc_DH/Rdtase_CS"/>
</dbReference>
<keyword evidence="5" id="KW-1185">Reference proteome</keyword>
<dbReference type="PRINTS" id="PR00080">
    <property type="entry name" value="SDRFAMILY"/>
</dbReference>
<dbReference type="RefSeq" id="WP_354365221.1">
    <property type="nucleotide sequence ID" value="NZ_JBEPLO010000012.1"/>
</dbReference>
<evidence type="ECO:0000313" key="4">
    <source>
        <dbReference type="EMBL" id="MET3558172.1"/>
    </source>
</evidence>
<accession>A0ABV2FHY2</accession>
<dbReference type="CDD" id="cd05346">
    <property type="entry name" value="SDR_c5"/>
    <property type="match status" value="1"/>
</dbReference>
<dbReference type="SUPFAM" id="SSF51735">
    <property type="entry name" value="NAD(P)-binding Rossmann-fold domains"/>
    <property type="match status" value="1"/>
</dbReference>
<evidence type="ECO:0000313" key="5">
    <source>
        <dbReference type="Proteomes" id="UP001549122"/>
    </source>
</evidence>
<name>A0ABV2FHY2_9STRE</name>
<dbReference type="PRINTS" id="PR00081">
    <property type="entry name" value="GDHRDH"/>
</dbReference>